<protein>
    <submittedName>
        <fullName evidence="1">Uncharacterized protein</fullName>
    </submittedName>
</protein>
<dbReference type="EMBL" id="CASHTH010004141">
    <property type="protein sequence ID" value="CAI8054081.1"/>
    <property type="molecule type" value="Genomic_DNA"/>
</dbReference>
<gene>
    <name evidence="1" type="ORF">GBAR_LOCUS29558</name>
</gene>
<accession>A0AA35TW09</accession>
<evidence type="ECO:0000313" key="1">
    <source>
        <dbReference type="EMBL" id="CAI8054081.1"/>
    </source>
</evidence>
<sequence>MEGVAECARHPVQWTRRWYTNHHTGTARMEKGLSCFVVRTTVKTVRVAPTLDTLPTCDCEWEYGECDSLLGSPVGKGNHFCQPIITQQPQHAGRELP</sequence>
<reference evidence="1" key="1">
    <citation type="submission" date="2023-03" db="EMBL/GenBank/DDBJ databases">
        <authorList>
            <person name="Steffen K."/>
            <person name="Cardenas P."/>
        </authorList>
    </citation>
    <scope>NUCLEOTIDE SEQUENCE</scope>
</reference>
<name>A0AA35TW09_GEOBA</name>
<dbReference type="AlphaFoldDB" id="A0AA35TW09"/>
<comment type="caution">
    <text evidence="1">The sequence shown here is derived from an EMBL/GenBank/DDBJ whole genome shotgun (WGS) entry which is preliminary data.</text>
</comment>
<dbReference type="Proteomes" id="UP001174909">
    <property type="component" value="Unassembled WGS sequence"/>
</dbReference>
<keyword evidence="2" id="KW-1185">Reference proteome</keyword>
<proteinExistence type="predicted"/>
<evidence type="ECO:0000313" key="2">
    <source>
        <dbReference type="Proteomes" id="UP001174909"/>
    </source>
</evidence>
<organism evidence="1 2">
    <name type="scientific">Geodia barretti</name>
    <name type="common">Barrett's horny sponge</name>
    <dbReference type="NCBI Taxonomy" id="519541"/>
    <lineage>
        <taxon>Eukaryota</taxon>
        <taxon>Metazoa</taxon>
        <taxon>Porifera</taxon>
        <taxon>Demospongiae</taxon>
        <taxon>Heteroscleromorpha</taxon>
        <taxon>Tetractinellida</taxon>
        <taxon>Astrophorina</taxon>
        <taxon>Geodiidae</taxon>
        <taxon>Geodia</taxon>
    </lineage>
</organism>